<name>A0ABX7T5X1_9SPHN</name>
<evidence type="ECO:0000256" key="1">
    <source>
        <dbReference type="SAM" id="SignalP"/>
    </source>
</evidence>
<organism evidence="2 3">
    <name type="scientific">Parasphingorhabdus cellanae</name>
    <dbReference type="NCBI Taxonomy" id="2806553"/>
    <lineage>
        <taxon>Bacteria</taxon>
        <taxon>Pseudomonadati</taxon>
        <taxon>Pseudomonadota</taxon>
        <taxon>Alphaproteobacteria</taxon>
        <taxon>Sphingomonadales</taxon>
        <taxon>Sphingomonadaceae</taxon>
        <taxon>Parasphingorhabdus</taxon>
    </lineage>
</organism>
<feature type="signal peptide" evidence="1">
    <location>
        <begin position="1"/>
        <end position="20"/>
    </location>
</feature>
<dbReference type="InterPro" id="IPR021109">
    <property type="entry name" value="Peptidase_aspartic_dom_sf"/>
</dbReference>
<reference evidence="2 3" key="1">
    <citation type="submission" date="2021-03" db="EMBL/GenBank/DDBJ databases">
        <title>Complete genome of Parasphingorhabdus_sp.JHSY0214.</title>
        <authorList>
            <person name="Yoo J.H."/>
            <person name="Bae J.W."/>
        </authorList>
    </citation>
    <scope>NUCLEOTIDE SEQUENCE [LARGE SCALE GENOMIC DNA]</scope>
    <source>
        <strain evidence="2 3">JHSY0214</strain>
    </source>
</reference>
<keyword evidence="1" id="KW-0732">Signal</keyword>
<dbReference type="EMBL" id="CP071794">
    <property type="protein sequence ID" value="QTD56978.1"/>
    <property type="molecule type" value="Genomic_DNA"/>
</dbReference>
<dbReference type="Proteomes" id="UP000663923">
    <property type="component" value="Chromosome"/>
</dbReference>
<protein>
    <submittedName>
        <fullName evidence="2">Retropepsin-like domain-containing protein</fullName>
    </submittedName>
</protein>
<proteinExistence type="predicted"/>
<evidence type="ECO:0000313" key="2">
    <source>
        <dbReference type="EMBL" id="QTD56978.1"/>
    </source>
</evidence>
<evidence type="ECO:0000313" key="3">
    <source>
        <dbReference type="Proteomes" id="UP000663923"/>
    </source>
</evidence>
<dbReference type="RefSeq" id="WP_207989118.1">
    <property type="nucleotide sequence ID" value="NZ_CP071794.1"/>
</dbReference>
<keyword evidence="3" id="KW-1185">Reference proteome</keyword>
<sequence length="296" mass="31191">MRLIMMMGLLMASGASPQSAENMALSTPVEKTTASASDTKIIPIYMSADRALVMLRIADGHPVPVVFDTGTNGNLLDKKMADGLGLPNIGPSRAIDGSTGKPVPGYDSFIKDARLGGVAIADDRATVLPYDLTDEIGIFGPNSFPDRLVEMDGPGSQLIIRAKTPANIPKGEALPYKDSSGSPLPFAVVIIDNLAITATLDSGNNVALRLPMGYKDKLDLQAPPVPAGIAVSAAGSQPTFKARLKGSLQIGSFTFDQPEVQFMEGGHPNVGLPILRKLSIIYDHSGSRSWILPPKS</sequence>
<gene>
    <name evidence="2" type="ORF">J4G78_05260</name>
</gene>
<accession>A0ABX7T5X1</accession>
<feature type="chain" id="PRO_5046012727" evidence="1">
    <location>
        <begin position="21"/>
        <end position="296"/>
    </location>
</feature>
<dbReference type="Gene3D" id="2.40.70.10">
    <property type="entry name" value="Acid Proteases"/>
    <property type="match status" value="1"/>
</dbReference>
<dbReference type="Pfam" id="PF13650">
    <property type="entry name" value="Asp_protease_2"/>
    <property type="match status" value="1"/>
</dbReference>